<dbReference type="Proteomes" id="UP001254848">
    <property type="component" value="Unassembled WGS sequence"/>
</dbReference>
<sequence>MTEYLPLILGMMLVTYLPRLLPLAALARRPLPPLLRRFLQYIPYAALGALITRGVAESAPGAMPATLAAIAVAAAVAFRGGGLVPSVVASIAAAYLVLSL</sequence>
<protein>
    <submittedName>
        <fullName evidence="2">AzlD domain-containing protein</fullName>
    </submittedName>
</protein>
<comment type="caution">
    <text evidence="2">The sequence shown here is derived from an EMBL/GenBank/DDBJ whole genome shotgun (WGS) entry which is preliminary data.</text>
</comment>
<feature type="transmembrane region" description="Helical" evidence="1">
    <location>
        <begin position="68"/>
        <end position="98"/>
    </location>
</feature>
<organism evidence="2 3">
    <name type="scientific">Anaeroselena agilis</name>
    <dbReference type="NCBI Taxonomy" id="3063788"/>
    <lineage>
        <taxon>Bacteria</taxon>
        <taxon>Bacillati</taxon>
        <taxon>Bacillota</taxon>
        <taxon>Negativicutes</taxon>
        <taxon>Acetonemataceae</taxon>
        <taxon>Anaeroselena</taxon>
    </lineage>
</organism>
<dbReference type="InterPro" id="IPR008407">
    <property type="entry name" value="Brnchd-chn_aa_trnsp_AzlD"/>
</dbReference>
<dbReference type="Pfam" id="PF05437">
    <property type="entry name" value="AzlD"/>
    <property type="match status" value="1"/>
</dbReference>
<keyword evidence="1" id="KW-1133">Transmembrane helix</keyword>
<proteinExistence type="predicted"/>
<evidence type="ECO:0000313" key="3">
    <source>
        <dbReference type="Proteomes" id="UP001254848"/>
    </source>
</evidence>
<reference evidence="2 3" key="1">
    <citation type="submission" date="2023-07" db="EMBL/GenBank/DDBJ databases">
        <title>The novel representative of Negativicutes class, Anaeroselena agilis gen. nov. sp. nov.</title>
        <authorList>
            <person name="Prokofeva M.I."/>
            <person name="Elcheninov A.G."/>
            <person name="Klyukina A."/>
            <person name="Kublanov I.V."/>
            <person name="Frolov E.N."/>
            <person name="Podosokorskaya O.A."/>
        </authorList>
    </citation>
    <scope>NUCLEOTIDE SEQUENCE [LARGE SCALE GENOMIC DNA]</scope>
    <source>
        <strain evidence="2 3">4137-cl</strain>
    </source>
</reference>
<keyword evidence="1" id="KW-0812">Transmembrane</keyword>
<feature type="transmembrane region" description="Helical" evidence="1">
    <location>
        <begin position="6"/>
        <end position="26"/>
    </location>
</feature>
<gene>
    <name evidence="2" type="ORF">Q4T40_16925</name>
</gene>
<feature type="transmembrane region" description="Helical" evidence="1">
    <location>
        <begin position="38"/>
        <end position="56"/>
    </location>
</feature>
<accession>A0ABU3P322</accession>
<keyword evidence="1" id="KW-0472">Membrane</keyword>
<evidence type="ECO:0000256" key="1">
    <source>
        <dbReference type="SAM" id="Phobius"/>
    </source>
</evidence>
<dbReference type="RefSeq" id="WP_413781393.1">
    <property type="nucleotide sequence ID" value="NZ_JAUOZS010000001.1"/>
</dbReference>
<evidence type="ECO:0000313" key="2">
    <source>
        <dbReference type="EMBL" id="MDT8902928.1"/>
    </source>
</evidence>
<dbReference type="EMBL" id="JAUOZS010000001">
    <property type="protein sequence ID" value="MDT8902928.1"/>
    <property type="molecule type" value="Genomic_DNA"/>
</dbReference>
<name>A0ABU3P322_9FIRM</name>
<keyword evidence="3" id="KW-1185">Reference proteome</keyword>